<feature type="domain" description="Peptidase C14 caspase" evidence="2">
    <location>
        <begin position="117"/>
        <end position="388"/>
    </location>
</feature>
<evidence type="ECO:0000259" key="2">
    <source>
        <dbReference type="Pfam" id="PF00656"/>
    </source>
</evidence>
<sequence length="400" mass="43887">MANRAERCNRCEAQLLVPIEAQMVKCPLCQSITKLRPNANFNNSLIQAGHDSVQNAAARFKSVVNTVMAVNPGFGSYSFPAGGGSGPSCSYYPQQAVVAVPRPRPGVVLVPPSAYGRKRAVVCGVSYRGQKCNVKGSVNDVNCMRYFLVEKMGFPVDSILVLTEYETDPLRIPTRRNMQMALRWLVQGSQPGDSLVFYFSGHGDRQEDQDNDEVDGFDETLCPVDYEVSGKIVDDEINATIVRPLTQGTTLHAIVDACYSGTVLDLPFVCKMNRESGCYTWEDQRRPSFYKGTSGGFAVSISACDDNQTSADTNALSGGSELTGAMTYSFIQAVQNEPGLTYGRLLYAMRNTIREARTRGIRLQGPLASLVNKILRTKLSQVPQLSSSEKFDIYSKPFVL</sequence>
<dbReference type="PANTHER" id="PTHR48104">
    <property type="entry name" value="METACASPASE-4"/>
    <property type="match status" value="1"/>
</dbReference>
<evidence type="ECO:0000256" key="1">
    <source>
        <dbReference type="ARBA" id="ARBA00009005"/>
    </source>
</evidence>
<dbReference type="GO" id="GO:0006508">
    <property type="term" value="P:proteolysis"/>
    <property type="evidence" value="ECO:0007669"/>
    <property type="project" value="InterPro"/>
</dbReference>
<dbReference type="Gene3D" id="3.40.50.12660">
    <property type="match status" value="1"/>
</dbReference>
<comment type="caution">
    <text evidence="4">The sequence shown here is derived from an EMBL/GenBank/DDBJ whole genome shotgun (WGS) entry which is preliminary data.</text>
</comment>
<dbReference type="STRING" id="63057.A0A2P5E8N3"/>
<dbReference type="InterPro" id="IPR011600">
    <property type="entry name" value="Pept_C14_caspase"/>
</dbReference>
<dbReference type="InterPro" id="IPR029030">
    <property type="entry name" value="Caspase-like_dom_sf"/>
</dbReference>
<dbReference type="EMBL" id="JXTC01000206">
    <property type="protein sequence ID" value="PON81908.1"/>
    <property type="molecule type" value="Genomic_DNA"/>
</dbReference>
<feature type="domain" description="Zinc finger LSD1-type" evidence="3">
    <location>
        <begin position="8"/>
        <end position="32"/>
    </location>
</feature>
<name>A0A2P5E8N3_TREOI</name>
<keyword evidence="5" id="KW-1185">Reference proteome</keyword>
<dbReference type="Pfam" id="PF06943">
    <property type="entry name" value="zf-LSD1"/>
    <property type="match status" value="1"/>
</dbReference>
<dbReference type="PANTHER" id="PTHR48104:SF17">
    <property type="entry name" value="METACASPASE-3"/>
    <property type="match status" value="1"/>
</dbReference>
<dbReference type="GO" id="GO:0004197">
    <property type="term" value="F:cysteine-type endopeptidase activity"/>
    <property type="evidence" value="ECO:0007669"/>
    <property type="project" value="InterPro"/>
</dbReference>
<gene>
    <name evidence="4" type="ORF">TorRG33x02_223290</name>
</gene>
<evidence type="ECO:0000313" key="4">
    <source>
        <dbReference type="EMBL" id="PON81908.1"/>
    </source>
</evidence>
<dbReference type="SUPFAM" id="SSF52129">
    <property type="entry name" value="Caspase-like"/>
    <property type="match status" value="1"/>
</dbReference>
<dbReference type="InterPro" id="IPR005735">
    <property type="entry name" value="Znf_LSD1"/>
</dbReference>
<dbReference type="Pfam" id="PF00656">
    <property type="entry name" value="Peptidase_C14"/>
    <property type="match status" value="1"/>
</dbReference>
<dbReference type="InParanoid" id="A0A2P5E8N3"/>
<evidence type="ECO:0000259" key="3">
    <source>
        <dbReference type="Pfam" id="PF06943"/>
    </source>
</evidence>
<dbReference type="GO" id="GO:0005737">
    <property type="term" value="C:cytoplasm"/>
    <property type="evidence" value="ECO:0007669"/>
    <property type="project" value="TreeGrafter"/>
</dbReference>
<dbReference type="Proteomes" id="UP000237000">
    <property type="component" value="Unassembled WGS sequence"/>
</dbReference>
<organism evidence="4 5">
    <name type="scientific">Trema orientale</name>
    <name type="common">Charcoal tree</name>
    <name type="synonym">Celtis orientalis</name>
    <dbReference type="NCBI Taxonomy" id="63057"/>
    <lineage>
        <taxon>Eukaryota</taxon>
        <taxon>Viridiplantae</taxon>
        <taxon>Streptophyta</taxon>
        <taxon>Embryophyta</taxon>
        <taxon>Tracheophyta</taxon>
        <taxon>Spermatophyta</taxon>
        <taxon>Magnoliopsida</taxon>
        <taxon>eudicotyledons</taxon>
        <taxon>Gunneridae</taxon>
        <taxon>Pentapetalae</taxon>
        <taxon>rosids</taxon>
        <taxon>fabids</taxon>
        <taxon>Rosales</taxon>
        <taxon>Cannabaceae</taxon>
        <taxon>Trema</taxon>
    </lineage>
</organism>
<evidence type="ECO:0000313" key="5">
    <source>
        <dbReference type="Proteomes" id="UP000237000"/>
    </source>
</evidence>
<comment type="similarity">
    <text evidence="1">Belongs to the peptidase C14B family.</text>
</comment>
<protein>
    <submittedName>
        <fullName evidence="4">Zinc finger, LSD1-type domain containing protein</fullName>
    </submittedName>
</protein>
<reference evidence="5" key="1">
    <citation type="submission" date="2016-06" db="EMBL/GenBank/DDBJ databases">
        <title>Parallel loss of symbiosis genes in relatives of nitrogen-fixing non-legume Parasponia.</title>
        <authorList>
            <person name="Van Velzen R."/>
            <person name="Holmer R."/>
            <person name="Bu F."/>
            <person name="Rutten L."/>
            <person name="Van Zeijl A."/>
            <person name="Liu W."/>
            <person name="Santuari L."/>
            <person name="Cao Q."/>
            <person name="Sharma T."/>
            <person name="Shen D."/>
            <person name="Roswanjaya Y."/>
            <person name="Wardhani T."/>
            <person name="Kalhor M.S."/>
            <person name="Jansen J."/>
            <person name="Van den Hoogen J."/>
            <person name="Gungor B."/>
            <person name="Hartog M."/>
            <person name="Hontelez J."/>
            <person name="Verver J."/>
            <person name="Yang W.-C."/>
            <person name="Schijlen E."/>
            <person name="Repin R."/>
            <person name="Schilthuizen M."/>
            <person name="Schranz E."/>
            <person name="Heidstra R."/>
            <person name="Miyata K."/>
            <person name="Fedorova E."/>
            <person name="Kohlen W."/>
            <person name="Bisseling T."/>
            <person name="Smit S."/>
            <person name="Geurts R."/>
        </authorList>
    </citation>
    <scope>NUCLEOTIDE SEQUENCE [LARGE SCALE GENOMIC DNA]</scope>
    <source>
        <strain evidence="5">cv. RG33-2</strain>
    </source>
</reference>
<proteinExistence type="inferred from homology"/>
<dbReference type="AlphaFoldDB" id="A0A2P5E8N3"/>
<accession>A0A2P5E8N3</accession>
<dbReference type="InterPro" id="IPR050452">
    <property type="entry name" value="Metacaspase"/>
</dbReference>
<dbReference type="OrthoDB" id="3223806at2759"/>